<dbReference type="GO" id="GO:0016491">
    <property type="term" value="F:oxidoreductase activity"/>
    <property type="evidence" value="ECO:0007669"/>
    <property type="project" value="TreeGrafter"/>
</dbReference>
<evidence type="ECO:0000313" key="2">
    <source>
        <dbReference type="EMBL" id="RTG85789.1"/>
    </source>
</evidence>
<dbReference type="SUPFAM" id="SSF51197">
    <property type="entry name" value="Clavaminate synthase-like"/>
    <property type="match status" value="1"/>
</dbReference>
<name>A0A430QDI6_SCHBO</name>
<dbReference type="InterPro" id="IPR032857">
    <property type="entry name" value="ALKBH4"/>
</dbReference>
<dbReference type="Gene3D" id="2.60.120.590">
    <property type="entry name" value="Alpha-ketoglutarate-dependent dioxygenase AlkB-like"/>
    <property type="match status" value="1"/>
</dbReference>
<reference evidence="2 3" key="1">
    <citation type="journal article" date="2019" name="PLoS Pathog.">
        <title>Genome sequence of the bovine parasite Schistosoma bovis Tanzania.</title>
        <authorList>
            <person name="Oey H."/>
            <person name="Zakrzewski M."/>
            <person name="Gobert G."/>
            <person name="Gravermann K."/>
            <person name="Stoye J."/>
            <person name="Jones M."/>
            <person name="Mcmanus D."/>
            <person name="Krause L."/>
        </authorList>
    </citation>
    <scope>NUCLEOTIDE SEQUENCE [LARGE SCALE GENOMIC DNA]</scope>
    <source>
        <strain evidence="2 3">TAN1997</strain>
    </source>
</reference>
<accession>A0A430QDI6</accession>
<dbReference type="GO" id="GO:0032451">
    <property type="term" value="F:demethylase activity"/>
    <property type="evidence" value="ECO:0007669"/>
    <property type="project" value="TreeGrafter"/>
</dbReference>
<dbReference type="Proteomes" id="UP000290809">
    <property type="component" value="Unassembled WGS sequence"/>
</dbReference>
<evidence type="ECO:0000256" key="1">
    <source>
        <dbReference type="ARBA" id="ARBA00001954"/>
    </source>
</evidence>
<organism evidence="2 3">
    <name type="scientific">Schistosoma bovis</name>
    <name type="common">Blood fluke</name>
    <dbReference type="NCBI Taxonomy" id="6184"/>
    <lineage>
        <taxon>Eukaryota</taxon>
        <taxon>Metazoa</taxon>
        <taxon>Spiralia</taxon>
        <taxon>Lophotrochozoa</taxon>
        <taxon>Platyhelminthes</taxon>
        <taxon>Trematoda</taxon>
        <taxon>Digenea</taxon>
        <taxon>Strigeidida</taxon>
        <taxon>Schistosomatoidea</taxon>
        <taxon>Schistosomatidae</taxon>
        <taxon>Schistosoma</taxon>
    </lineage>
</organism>
<protein>
    <submittedName>
        <fullName evidence="2">Alkylated DNA repair protein alkB 4</fullName>
    </submittedName>
</protein>
<sequence length="279" mass="32216">MIKFSNYDVQEGRQLYEFTFCPFCDMAVVETNTMSKELHVHQGGFPFLNIEVIRNFVDENEEAMLVEEIDKQAWVLSQSGRRKQDYGPKVNFKRQKVQIGGFDGLPAYSRFLITRYNDLIKESKSLRPEFLPVELCNLEYKSDRGACIVPHYDDSWLWGDRLVTVNLSGATYLTFTLPTADVVDGINHEFQRVQSCVPNVSRGSFCVRVLLDRRSLVVVSGPARYIWQHEIRRSDIPIRRIAMTFRELSSTFSPESGNMTDEQKFGKKLLEIASTYAHM</sequence>
<dbReference type="PANTHER" id="PTHR12463:SF0">
    <property type="entry name" value="ALPHA-KETOGLUTARATE-DEPENDENT DIOXYGENASE ALKB HOMOLOG 4"/>
    <property type="match status" value="1"/>
</dbReference>
<proteinExistence type="predicted"/>
<dbReference type="STRING" id="6184.A0A430QDI6"/>
<gene>
    <name evidence="2" type="ORF">DC041_0011382</name>
</gene>
<dbReference type="PANTHER" id="PTHR12463">
    <property type="entry name" value="OXYGENASE-RELATED"/>
    <property type="match status" value="1"/>
</dbReference>
<comment type="cofactor">
    <cofactor evidence="1">
        <name>Fe(2+)</name>
        <dbReference type="ChEBI" id="CHEBI:29033"/>
    </cofactor>
</comment>
<dbReference type="EMBL" id="QMKO01001908">
    <property type="protein sequence ID" value="RTG85789.1"/>
    <property type="molecule type" value="Genomic_DNA"/>
</dbReference>
<comment type="caution">
    <text evidence="2">The sequence shown here is derived from an EMBL/GenBank/DDBJ whole genome shotgun (WGS) entry which is preliminary data.</text>
</comment>
<dbReference type="AlphaFoldDB" id="A0A430QDI6"/>
<dbReference type="GO" id="GO:0070988">
    <property type="term" value="P:demethylation"/>
    <property type="evidence" value="ECO:0007669"/>
    <property type="project" value="InterPro"/>
</dbReference>
<keyword evidence="3" id="KW-1185">Reference proteome</keyword>
<evidence type="ECO:0000313" key="3">
    <source>
        <dbReference type="Proteomes" id="UP000290809"/>
    </source>
</evidence>
<dbReference type="InterPro" id="IPR037151">
    <property type="entry name" value="AlkB-like_sf"/>
</dbReference>